<feature type="binding site" evidence="7">
    <location>
        <position position="92"/>
    </location>
    <ligand>
        <name>substrate</name>
    </ligand>
</feature>
<evidence type="ECO:0000256" key="5">
    <source>
        <dbReference type="ARBA" id="ARBA00022840"/>
    </source>
</evidence>
<keyword evidence="7" id="KW-0963">Cytoplasm</keyword>
<dbReference type="UniPathway" id="UPA00053">
    <property type="reaction ID" value="UER00088"/>
</dbReference>
<dbReference type="PANTHER" id="PTHR21087">
    <property type="entry name" value="SHIKIMATE KINASE"/>
    <property type="match status" value="1"/>
</dbReference>
<evidence type="ECO:0000256" key="6">
    <source>
        <dbReference type="ARBA" id="ARBA00023141"/>
    </source>
</evidence>
<comment type="catalytic activity">
    <reaction evidence="7">
        <text>shikimate + ATP = 3-phosphoshikimate + ADP + H(+)</text>
        <dbReference type="Rhea" id="RHEA:13121"/>
        <dbReference type="ChEBI" id="CHEBI:15378"/>
        <dbReference type="ChEBI" id="CHEBI:30616"/>
        <dbReference type="ChEBI" id="CHEBI:36208"/>
        <dbReference type="ChEBI" id="CHEBI:145989"/>
        <dbReference type="ChEBI" id="CHEBI:456216"/>
        <dbReference type="EC" id="2.7.1.71"/>
    </reaction>
</comment>
<keyword evidence="7" id="KW-0460">Magnesium</keyword>
<proteinExistence type="inferred from homology"/>
<evidence type="ECO:0000256" key="7">
    <source>
        <dbReference type="HAMAP-Rule" id="MF_00109"/>
    </source>
</evidence>
<dbReference type="InterPro" id="IPR031322">
    <property type="entry name" value="Shikimate/glucono_kinase"/>
</dbReference>
<evidence type="ECO:0000256" key="3">
    <source>
        <dbReference type="ARBA" id="ARBA00022741"/>
    </source>
</evidence>
<dbReference type="STRING" id="1686310.BBC0244_000380"/>
<keyword evidence="10" id="KW-1185">Reference proteome</keyword>
<comment type="similarity">
    <text evidence="7">Belongs to the shikimate kinase family.</text>
</comment>
<evidence type="ECO:0000313" key="9">
    <source>
        <dbReference type="EMBL" id="AQT46183.1"/>
    </source>
</evidence>
<keyword evidence="4 7" id="KW-0418">Kinase</keyword>
<feature type="binding site" evidence="7">
    <location>
        <begin position="24"/>
        <end position="29"/>
    </location>
    <ligand>
        <name>ATP</name>
        <dbReference type="ChEBI" id="CHEBI:30616"/>
    </ligand>
</feature>
<keyword evidence="7" id="KW-0479">Metal-binding</keyword>
<feature type="binding site" evidence="7">
    <location>
        <position position="28"/>
    </location>
    <ligand>
        <name>Mg(2+)</name>
        <dbReference type="ChEBI" id="CHEBI:18420"/>
    </ligand>
</feature>
<reference evidence="9 10" key="1">
    <citation type="submission" date="2016-11" db="EMBL/GenBank/DDBJ databases">
        <title>Comparative genomics of Bartonella apis.</title>
        <authorList>
            <person name="Engel P."/>
        </authorList>
    </citation>
    <scope>NUCLEOTIDE SEQUENCE [LARGE SCALE GENOMIC DNA]</scope>
    <source>
        <strain evidence="9 10">BBC0122</strain>
    </source>
</reference>
<dbReference type="OrthoDB" id="9800332at2"/>
<feature type="binding site" evidence="7">
    <location>
        <position position="130"/>
    </location>
    <ligand>
        <name>ATP</name>
        <dbReference type="ChEBI" id="CHEBI:30616"/>
    </ligand>
</feature>
<protein>
    <recommendedName>
        <fullName evidence="7">Shikimate kinase</fullName>
        <shortName evidence="7">SK</shortName>
        <ecNumber evidence="7">2.7.1.71</ecNumber>
    </recommendedName>
</protein>
<evidence type="ECO:0000256" key="8">
    <source>
        <dbReference type="SAM" id="MobiDB-lite"/>
    </source>
</evidence>
<dbReference type="Pfam" id="PF01202">
    <property type="entry name" value="SKI"/>
    <property type="match status" value="1"/>
</dbReference>
<dbReference type="AlphaFoldDB" id="A0A1U9MEL8"/>
<feature type="binding site" evidence="7">
    <location>
        <position position="149"/>
    </location>
    <ligand>
        <name>substrate</name>
    </ligand>
</feature>
<comment type="cofactor">
    <cofactor evidence="7">
        <name>Mg(2+)</name>
        <dbReference type="ChEBI" id="CHEBI:18420"/>
    </cofactor>
    <text evidence="7">Binds 1 Mg(2+) ion per subunit.</text>
</comment>
<evidence type="ECO:0000256" key="2">
    <source>
        <dbReference type="ARBA" id="ARBA00022679"/>
    </source>
</evidence>
<dbReference type="GO" id="GO:0005524">
    <property type="term" value="F:ATP binding"/>
    <property type="evidence" value="ECO:0007669"/>
    <property type="project" value="UniProtKB-UniRule"/>
</dbReference>
<comment type="caution">
    <text evidence="7">Lacks conserved residue(s) required for the propagation of feature annotation.</text>
</comment>
<gene>
    <name evidence="7" type="primary">aroK</name>
    <name evidence="9" type="ORF">BBC0122_000420</name>
</gene>
<dbReference type="GO" id="GO:0005829">
    <property type="term" value="C:cytosol"/>
    <property type="evidence" value="ECO:0007669"/>
    <property type="project" value="TreeGrafter"/>
</dbReference>
<keyword evidence="6 7" id="KW-0057">Aromatic amino acid biosynthesis</keyword>
<name>A0A1U9MEL8_9HYPH</name>
<comment type="subunit">
    <text evidence="7">Monomer.</text>
</comment>
<dbReference type="HAMAP" id="MF_00109">
    <property type="entry name" value="Shikimate_kinase"/>
    <property type="match status" value="1"/>
</dbReference>
<dbReference type="Gene3D" id="3.40.50.300">
    <property type="entry name" value="P-loop containing nucleotide triphosphate hydrolases"/>
    <property type="match status" value="1"/>
</dbReference>
<comment type="subcellular location">
    <subcellularLocation>
        <location evidence="7">Cytoplasm</location>
    </subcellularLocation>
</comment>
<keyword evidence="3 7" id="KW-0547">Nucleotide-binding</keyword>
<evidence type="ECO:0000313" key="10">
    <source>
        <dbReference type="Proteomes" id="UP000189632"/>
    </source>
</evidence>
<dbReference type="InterPro" id="IPR027417">
    <property type="entry name" value="P-loop_NTPase"/>
</dbReference>
<dbReference type="GO" id="GO:0000287">
    <property type="term" value="F:magnesium ion binding"/>
    <property type="evidence" value="ECO:0007669"/>
    <property type="project" value="UniProtKB-UniRule"/>
</dbReference>
<comment type="pathway">
    <text evidence="7">Metabolic intermediate biosynthesis; chorismate biosynthesis; chorismate from D-erythrose 4-phosphate and phosphoenolpyruvate: step 5/7.</text>
</comment>
<dbReference type="GO" id="GO:0009423">
    <property type="term" value="P:chorismate biosynthetic process"/>
    <property type="evidence" value="ECO:0007669"/>
    <property type="project" value="UniProtKB-UniRule"/>
</dbReference>
<dbReference type="NCBIfam" id="NF010552">
    <property type="entry name" value="PRK13946.1"/>
    <property type="match status" value="1"/>
</dbReference>
<dbReference type="EMBL" id="CP015625">
    <property type="protein sequence ID" value="AQT46183.1"/>
    <property type="molecule type" value="Genomic_DNA"/>
</dbReference>
<accession>A0A1U9MEL8</accession>
<keyword evidence="1 7" id="KW-0028">Amino-acid biosynthesis</keyword>
<keyword evidence="2 7" id="KW-0808">Transferase</keyword>
<feature type="region of interest" description="Disordered" evidence="8">
    <location>
        <begin position="181"/>
        <end position="200"/>
    </location>
</feature>
<dbReference type="CDD" id="cd00464">
    <property type="entry name" value="SK"/>
    <property type="match status" value="1"/>
</dbReference>
<dbReference type="KEGG" id="bapi:BBC0122_000420"/>
<organism evidence="9 10">
    <name type="scientific">Bartonella choladocola</name>
    <dbReference type="NCBI Taxonomy" id="2750995"/>
    <lineage>
        <taxon>Bacteria</taxon>
        <taxon>Pseudomonadati</taxon>
        <taxon>Pseudomonadota</taxon>
        <taxon>Alphaproteobacteria</taxon>
        <taxon>Hyphomicrobiales</taxon>
        <taxon>Bartonellaceae</taxon>
        <taxon>Bartonella</taxon>
    </lineage>
</organism>
<comment type="function">
    <text evidence="7">Catalyzes the specific phosphorylation of the 3-hydroxyl group of shikimic acid using ATP as a cosubstrate.</text>
</comment>
<sequence>MAKTAHRLMSHLDGRSLVLVGLMGAGKSTIGKRVATMLELPFHDADYEIEQAARMTIPELFESYGEPAFRDLERRVILRLLKDGPMVLATGGGAYMNGETRSAIAEKGISIWLHAELDVLMERVSHRQNRPLLKRPDPRAFMEKLMAERYPVYALADIRINSRKTRRDVVARDVVRSVESYLSKSGNSNKGQLKNGKSDS</sequence>
<feature type="binding site" evidence="7">
    <location>
        <position position="46"/>
    </location>
    <ligand>
        <name>substrate</name>
    </ligand>
</feature>
<dbReference type="PRINTS" id="PR01100">
    <property type="entry name" value="SHIKIMTKNASE"/>
</dbReference>
<feature type="binding site" evidence="7">
    <location>
        <position position="70"/>
    </location>
    <ligand>
        <name>substrate</name>
    </ligand>
</feature>
<dbReference type="PANTHER" id="PTHR21087:SF16">
    <property type="entry name" value="SHIKIMATE KINASE 1, CHLOROPLASTIC"/>
    <property type="match status" value="1"/>
</dbReference>
<dbReference type="InterPro" id="IPR000623">
    <property type="entry name" value="Shikimate_kinase/TSH1"/>
</dbReference>
<dbReference type="SUPFAM" id="SSF52540">
    <property type="entry name" value="P-loop containing nucleoside triphosphate hydrolases"/>
    <property type="match status" value="1"/>
</dbReference>
<dbReference type="GO" id="GO:0004765">
    <property type="term" value="F:shikimate kinase activity"/>
    <property type="evidence" value="ECO:0007669"/>
    <property type="project" value="UniProtKB-UniRule"/>
</dbReference>
<dbReference type="GO" id="GO:0009073">
    <property type="term" value="P:aromatic amino acid family biosynthetic process"/>
    <property type="evidence" value="ECO:0007669"/>
    <property type="project" value="UniProtKB-KW"/>
</dbReference>
<keyword evidence="5 7" id="KW-0067">ATP-binding</keyword>
<dbReference type="Proteomes" id="UP000189632">
    <property type="component" value="Chromosome"/>
</dbReference>
<dbReference type="RefSeq" id="WP_077994367.1">
    <property type="nucleotide sequence ID" value="NZ_CAXUOT020000001.1"/>
</dbReference>
<dbReference type="EC" id="2.7.1.71" evidence="7"/>
<feature type="compositionally biased region" description="Polar residues" evidence="8">
    <location>
        <begin position="181"/>
        <end position="192"/>
    </location>
</feature>
<evidence type="ECO:0000256" key="4">
    <source>
        <dbReference type="ARBA" id="ARBA00022777"/>
    </source>
</evidence>
<dbReference type="GO" id="GO:0008652">
    <property type="term" value="P:amino acid biosynthetic process"/>
    <property type="evidence" value="ECO:0007669"/>
    <property type="project" value="UniProtKB-KW"/>
</dbReference>
<evidence type="ECO:0000256" key="1">
    <source>
        <dbReference type="ARBA" id="ARBA00022605"/>
    </source>
</evidence>